<dbReference type="GO" id="GO:0003677">
    <property type="term" value="F:DNA binding"/>
    <property type="evidence" value="ECO:0007669"/>
    <property type="project" value="UniProtKB-KW"/>
</dbReference>
<proteinExistence type="predicted"/>
<dbReference type="KEGG" id="hra:EI982_14580"/>
<dbReference type="Pfam" id="PF04014">
    <property type="entry name" value="MazE_antitoxin"/>
    <property type="match status" value="1"/>
</dbReference>
<dbReference type="AlphaFoldDB" id="A0A6B9FH65"/>
<evidence type="ECO:0000313" key="2">
    <source>
        <dbReference type="EMBL" id="QGX95923.1"/>
    </source>
</evidence>
<dbReference type="InterPro" id="IPR007159">
    <property type="entry name" value="SpoVT-AbrB_dom"/>
</dbReference>
<organism evidence="2 3">
    <name type="scientific">Haloplanus rallus</name>
    <dbReference type="NCBI Taxonomy" id="1816183"/>
    <lineage>
        <taxon>Archaea</taxon>
        <taxon>Methanobacteriati</taxon>
        <taxon>Methanobacteriota</taxon>
        <taxon>Stenosarchaea group</taxon>
        <taxon>Halobacteria</taxon>
        <taxon>Halobacteriales</taxon>
        <taxon>Haloferacaceae</taxon>
        <taxon>Haloplanus</taxon>
    </lineage>
</organism>
<dbReference type="RefSeq" id="WP_157690382.1">
    <property type="nucleotide sequence ID" value="NZ_CP034345.1"/>
</dbReference>
<keyword evidence="2" id="KW-0238">DNA-binding</keyword>
<gene>
    <name evidence="2" type="ORF">EI982_14580</name>
</gene>
<feature type="domain" description="SpoVT-AbrB" evidence="1">
    <location>
        <begin position="33"/>
        <end position="63"/>
    </location>
</feature>
<dbReference type="EMBL" id="CP034345">
    <property type="protein sequence ID" value="QGX95923.1"/>
    <property type="molecule type" value="Genomic_DNA"/>
</dbReference>
<name>A0A6B9FH65_9EURY</name>
<sequence>MGSNGVNGQSVFDVFGNGYRRTVIDTNGKGTVGVSIPQELAESMAIEIGDDVVVYESDKDGVLELHFGSE</sequence>
<dbReference type="Proteomes" id="UP000428325">
    <property type="component" value="Chromosome"/>
</dbReference>
<accession>A0A6B9FH65</accession>
<evidence type="ECO:0000313" key="3">
    <source>
        <dbReference type="Proteomes" id="UP000428325"/>
    </source>
</evidence>
<keyword evidence="3" id="KW-1185">Reference proteome</keyword>
<reference evidence="2 3" key="1">
    <citation type="submission" date="2018-12" db="EMBL/GenBank/DDBJ databases">
        <title>Complete genome sequence of Haloplanus rallus MBLA0036.</title>
        <authorList>
            <person name="Nam Y.-d."/>
            <person name="Kang J."/>
            <person name="Chung W.-H."/>
            <person name="Park Y.S."/>
        </authorList>
    </citation>
    <scope>NUCLEOTIDE SEQUENCE [LARGE SCALE GENOMIC DNA]</scope>
    <source>
        <strain evidence="2 3">MBLA0036</strain>
    </source>
</reference>
<protein>
    <submittedName>
        <fullName evidence="2">AbrB/MazE/SpoVT family DNA-binding domain-containing protein</fullName>
    </submittedName>
</protein>
<dbReference type="GeneID" id="43370796"/>
<evidence type="ECO:0000259" key="1">
    <source>
        <dbReference type="Pfam" id="PF04014"/>
    </source>
</evidence>